<dbReference type="EMBL" id="CP021106">
    <property type="protein sequence ID" value="ARO88229.1"/>
    <property type="molecule type" value="Genomic_DNA"/>
</dbReference>
<dbReference type="AlphaFoldDB" id="A0A1W6SR11"/>
<feature type="region of interest" description="Disordered" evidence="1">
    <location>
        <begin position="25"/>
        <end position="84"/>
    </location>
</feature>
<gene>
    <name evidence="3" type="ORF">EBAPG3_010795</name>
</gene>
<evidence type="ECO:0000256" key="1">
    <source>
        <dbReference type="SAM" id="MobiDB-lite"/>
    </source>
</evidence>
<dbReference type="RefSeq" id="WP_004181284.1">
    <property type="nucleotide sequence ID" value="NZ_CP021106.3"/>
</dbReference>
<feature type="chain" id="PRO_5010864898" description="Secreted protein" evidence="2">
    <location>
        <begin position="25"/>
        <end position="84"/>
    </location>
</feature>
<evidence type="ECO:0000313" key="3">
    <source>
        <dbReference type="EMBL" id="ARO88229.1"/>
    </source>
</evidence>
<organism evidence="3 4">
    <name type="scientific">Nitrosospira lacus</name>
    <dbReference type="NCBI Taxonomy" id="1288494"/>
    <lineage>
        <taxon>Bacteria</taxon>
        <taxon>Pseudomonadati</taxon>
        <taxon>Pseudomonadota</taxon>
        <taxon>Betaproteobacteria</taxon>
        <taxon>Nitrosomonadales</taxon>
        <taxon>Nitrosomonadaceae</taxon>
        <taxon>Nitrosospira</taxon>
    </lineage>
</organism>
<evidence type="ECO:0000313" key="4">
    <source>
        <dbReference type="Proteomes" id="UP000012179"/>
    </source>
</evidence>
<keyword evidence="2" id="KW-0732">Signal</keyword>
<evidence type="ECO:0000256" key="2">
    <source>
        <dbReference type="SAM" id="SignalP"/>
    </source>
</evidence>
<dbReference type="KEGG" id="nlc:EBAPG3_010795"/>
<sequence length="84" mass="9030">MKTVHSLLFFLLITVGFSSSAAWAGEPNPEAIGNEPSKMKKVDKTGSSKTMPGRDCPPEMTHEKDAQPAGARHRGAQHTGVLKE</sequence>
<evidence type="ECO:0008006" key="5">
    <source>
        <dbReference type="Google" id="ProtNLM"/>
    </source>
</evidence>
<feature type="compositionally biased region" description="Basic and acidic residues" evidence="1">
    <location>
        <begin position="56"/>
        <end position="66"/>
    </location>
</feature>
<dbReference type="OrthoDB" id="8564155at2"/>
<dbReference type="Proteomes" id="UP000012179">
    <property type="component" value="Chromosome"/>
</dbReference>
<reference evidence="3 4" key="1">
    <citation type="journal article" date="2015" name="Int. J. Syst. Evol. Microbiol.">
        <title>Nitrosospira lacus sp. nov., a psychrotolerant, ammonia-oxidizing bacterium from sandy lake sediment.</title>
        <authorList>
            <person name="Urakawa H."/>
            <person name="Garcia J.C."/>
            <person name="Nielsen J.L."/>
            <person name="Le V.Q."/>
            <person name="Kozlowski J.A."/>
            <person name="Stein L.Y."/>
            <person name="Lim C.K."/>
            <person name="Pommerening-Roser A."/>
            <person name="Martens-Habbena W."/>
            <person name="Stahl D.A."/>
            <person name="Klotz M.G."/>
        </authorList>
    </citation>
    <scope>NUCLEOTIDE SEQUENCE [LARGE SCALE GENOMIC DNA]</scope>
    <source>
        <strain evidence="3 4">APG3</strain>
    </source>
</reference>
<proteinExistence type="predicted"/>
<keyword evidence="4" id="KW-1185">Reference proteome</keyword>
<name>A0A1W6SR11_9PROT</name>
<feature type="signal peptide" evidence="2">
    <location>
        <begin position="1"/>
        <end position="24"/>
    </location>
</feature>
<feature type="compositionally biased region" description="Basic and acidic residues" evidence="1">
    <location>
        <begin position="37"/>
        <end position="46"/>
    </location>
</feature>
<protein>
    <recommendedName>
        <fullName evidence="5">Secreted protein</fullName>
    </recommendedName>
</protein>
<accession>A0A1W6SR11</accession>